<gene>
    <name evidence="2" type="ORF">HMPREF9684_0039</name>
</gene>
<proteinExistence type="predicted"/>
<organism evidence="2 3">
    <name type="scientific">Veillonella atypica ACS-134-V-Col7a</name>
    <dbReference type="NCBI Taxonomy" id="866778"/>
    <lineage>
        <taxon>Bacteria</taxon>
        <taxon>Bacillati</taxon>
        <taxon>Bacillota</taxon>
        <taxon>Negativicutes</taxon>
        <taxon>Veillonellales</taxon>
        <taxon>Veillonellaceae</taxon>
        <taxon>Veillonella</taxon>
    </lineage>
</organism>
<feature type="compositionally biased region" description="Acidic residues" evidence="1">
    <location>
        <begin position="110"/>
        <end position="122"/>
    </location>
</feature>
<protein>
    <submittedName>
        <fullName evidence="2">Uncharacterized protein</fullName>
    </submittedName>
</protein>
<feature type="compositionally biased region" description="Basic and acidic residues" evidence="1">
    <location>
        <begin position="99"/>
        <end position="109"/>
    </location>
</feature>
<dbReference type="EMBL" id="AEDS01000042">
    <property type="protein sequence ID" value="EFL58017.1"/>
    <property type="molecule type" value="Genomic_DNA"/>
</dbReference>
<dbReference type="Proteomes" id="UP000005942">
    <property type="component" value="Unassembled WGS sequence"/>
</dbReference>
<reference evidence="2 3" key="1">
    <citation type="submission" date="2010-08" db="EMBL/GenBank/DDBJ databases">
        <authorList>
            <person name="Durkin A.S."/>
            <person name="Madupu R."/>
            <person name="Torralba M."/>
            <person name="Gillis M."/>
            <person name="Methe B."/>
            <person name="Sutton G."/>
            <person name="Nelson K.E."/>
        </authorList>
    </citation>
    <scope>NUCLEOTIDE SEQUENCE [LARGE SCALE GENOMIC DNA]</scope>
    <source>
        <strain evidence="2 3">ACS-134-V-Col7a</strain>
    </source>
</reference>
<evidence type="ECO:0000313" key="2">
    <source>
        <dbReference type="EMBL" id="EFL58017.1"/>
    </source>
</evidence>
<dbReference type="RefSeq" id="WP_005380465.1">
    <property type="nucleotide sequence ID" value="NZ_AEDS01000042.1"/>
</dbReference>
<evidence type="ECO:0000313" key="3">
    <source>
        <dbReference type="Proteomes" id="UP000005942"/>
    </source>
</evidence>
<accession>E1LBP0</accession>
<sequence>MENQNILTIKFNDTEDLALKIAEWNGILNHQCCGNCHDEKHPAEQVTKAMCETAPKAEPTTKQEKQKTPEITDDDLPVLPLDADPSPKAESQPQPVVQEKVKSVPKPEPEPEPEPALDVSDEPVDKKVFYKEFREWMGEDGVKAKKALAIFSKHGVTRPSSDSLTDDLITDLKSIMAEKEA</sequence>
<feature type="compositionally biased region" description="Low complexity" evidence="1">
    <location>
        <begin position="77"/>
        <end position="98"/>
    </location>
</feature>
<feature type="region of interest" description="Disordered" evidence="1">
    <location>
        <begin position="42"/>
        <end position="123"/>
    </location>
</feature>
<evidence type="ECO:0000256" key="1">
    <source>
        <dbReference type="SAM" id="MobiDB-lite"/>
    </source>
</evidence>
<comment type="caution">
    <text evidence="2">The sequence shown here is derived from an EMBL/GenBank/DDBJ whole genome shotgun (WGS) entry which is preliminary data.</text>
</comment>
<dbReference type="AlphaFoldDB" id="E1LBP0"/>
<feature type="compositionally biased region" description="Basic and acidic residues" evidence="1">
    <location>
        <begin position="59"/>
        <end position="70"/>
    </location>
</feature>
<name>E1LBP0_9FIRM</name>